<comment type="caution">
    <text evidence="1">The sequence shown here is derived from an EMBL/GenBank/DDBJ whole genome shotgun (WGS) entry which is preliminary data.</text>
</comment>
<proteinExistence type="predicted"/>
<protein>
    <submittedName>
        <fullName evidence="1">Uncharacterized protein</fullName>
    </submittedName>
</protein>
<gene>
    <name evidence="1" type="ORF">MANES_05G083733v8</name>
</gene>
<reference evidence="2" key="1">
    <citation type="journal article" date="2016" name="Nat. Biotechnol.">
        <title>Sequencing wild and cultivated cassava and related species reveals extensive interspecific hybridization and genetic diversity.</title>
        <authorList>
            <person name="Bredeson J.V."/>
            <person name="Lyons J.B."/>
            <person name="Prochnik S.E."/>
            <person name="Wu G.A."/>
            <person name="Ha C.M."/>
            <person name="Edsinger-Gonzales E."/>
            <person name="Grimwood J."/>
            <person name="Schmutz J."/>
            <person name="Rabbi I.Y."/>
            <person name="Egesi C."/>
            <person name="Nauluvula P."/>
            <person name="Lebot V."/>
            <person name="Ndunguru J."/>
            <person name="Mkamilo G."/>
            <person name="Bart R.S."/>
            <person name="Setter T.L."/>
            <person name="Gleadow R.M."/>
            <person name="Kulakow P."/>
            <person name="Ferguson M.E."/>
            <person name="Rounsley S."/>
            <person name="Rokhsar D.S."/>
        </authorList>
    </citation>
    <scope>NUCLEOTIDE SEQUENCE [LARGE SCALE GENOMIC DNA]</scope>
    <source>
        <strain evidence="2">cv. AM560-2</strain>
    </source>
</reference>
<name>A0ACB7HQ61_MANES</name>
<keyword evidence="2" id="KW-1185">Reference proteome</keyword>
<sequence length="152" mass="17179">MDSNELVSSSSFGIKKEEEVENKGGWRCVLALPAIRRSEMEENDMIIKGREKIGIVVTKVIDGRRHMGSVVAFDAAAKCFKVEYDDGNYENVDQNEFDAIVAPPFLVKAYFNDLYARDNKKGEETGTIITQGNYFSSEANEERRKRARRGSN</sequence>
<dbReference type="Proteomes" id="UP000091857">
    <property type="component" value="Chromosome 5"/>
</dbReference>
<evidence type="ECO:0000313" key="2">
    <source>
        <dbReference type="Proteomes" id="UP000091857"/>
    </source>
</evidence>
<organism evidence="1 2">
    <name type="scientific">Manihot esculenta</name>
    <name type="common">Cassava</name>
    <name type="synonym">Jatropha manihot</name>
    <dbReference type="NCBI Taxonomy" id="3983"/>
    <lineage>
        <taxon>Eukaryota</taxon>
        <taxon>Viridiplantae</taxon>
        <taxon>Streptophyta</taxon>
        <taxon>Embryophyta</taxon>
        <taxon>Tracheophyta</taxon>
        <taxon>Spermatophyta</taxon>
        <taxon>Magnoliopsida</taxon>
        <taxon>eudicotyledons</taxon>
        <taxon>Gunneridae</taxon>
        <taxon>Pentapetalae</taxon>
        <taxon>rosids</taxon>
        <taxon>fabids</taxon>
        <taxon>Malpighiales</taxon>
        <taxon>Euphorbiaceae</taxon>
        <taxon>Crotonoideae</taxon>
        <taxon>Manihoteae</taxon>
        <taxon>Manihot</taxon>
    </lineage>
</organism>
<dbReference type="EMBL" id="CM004391">
    <property type="protein sequence ID" value="KAG8653933.1"/>
    <property type="molecule type" value="Genomic_DNA"/>
</dbReference>
<accession>A0ACB7HQ61</accession>
<evidence type="ECO:0000313" key="1">
    <source>
        <dbReference type="EMBL" id="KAG8653933.1"/>
    </source>
</evidence>